<gene>
    <name evidence="1" type="ORF">O6H91_03G007700</name>
</gene>
<name>A0ACC2E3C9_DIPCM</name>
<evidence type="ECO:0000313" key="1">
    <source>
        <dbReference type="EMBL" id="KAJ7560964.1"/>
    </source>
</evidence>
<dbReference type="Proteomes" id="UP001162992">
    <property type="component" value="Chromosome 3"/>
</dbReference>
<proteinExistence type="predicted"/>
<reference evidence="2" key="1">
    <citation type="journal article" date="2024" name="Proc. Natl. Acad. Sci. U.S.A.">
        <title>Extraordinary preservation of gene collinearity over three hundred million years revealed in homosporous lycophytes.</title>
        <authorList>
            <person name="Li C."/>
            <person name="Wickell D."/>
            <person name="Kuo L.Y."/>
            <person name="Chen X."/>
            <person name="Nie B."/>
            <person name="Liao X."/>
            <person name="Peng D."/>
            <person name="Ji J."/>
            <person name="Jenkins J."/>
            <person name="Williams M."/>
            <person name="Shu S."/>
            <person name="Plott C."/>
            <person name="Barry K."/>
            <person name="Rajasekar S."/>
            <person name="Grimwood J."/>
            <person name="Han X."/>
            <person name="Sun S."/>
            <person name="Hou Z."/>
            <person name="He W."/>
            <person name="Dai G."/>
            <person name="Sun C."/>
            <person name="Schmutz J."/>
            <person name="Leebens-Mack J.H."/>
            <person name="Li F.W."/>
            <person name="Wang L."/>
        </authorList>
    </citation>
    <scope>NUCLEOTIDE SEQUENCE [LARGE SCALE GENOMIC DNA]</scope>
    <source>
        <strain evidence="2">cv. PW_Plant_1</strain>
    </source>
</reference>
<evidence type="ECO:0000313" key="2">
    <source>
        <dbReference type="Proteomes" id="UP001162992"/>
    </source>
</evidence>
<dbReference type="EMBL" id="CM055094">
    <property type="protein sequence ID" value="KAJ7560964.1"/>
    <property type="molecule type" value="Genomic_DNA"/>
</dbReference>
<protein>
    <submittedName>
        <fullName evidence="1">Uncharacterized protein</fullName>
    </submittedName>
</protein>
<organism evidence="1 2">
    <name type="scientific">Diphasiastrum complanatum</name>
    <name type="common">Issler's clubmoss</name>
    <name type="synonym">Lycopodium complanatum</name>
    <dbReference type="NCBI Taxonomy" id="34168"/>
    <lineage>
        <taxon>Eukaryota</taxon>
        <taxon>Viridiplantae</taxon>
        <taxon>Streptophyta</taxon>
        <taxon>Embryophyta</taxon>
        <taxon>Tracheophyta</taxon>
        <taxon>Lycopodiopsida</taxon>
        <taxon>Lycopodiales</taxon>
        <taxon>Lycopodiaceae</taxon>
        <taxon>Lycopodioideae</taxon>
        <taxon>Diphasiastrum</taxon>
    </lineage>
</organism>
<accession>A0ACC2E3C9</accession>
<keyword evidence="2" id="KW-1185">Reference proteome</keyword>
<sequence>MLLHLLNFSFDVERARNCHGDDISKMRDTDITVMVMRCLPIIGKHFGMWNNSITAGVLAGCSDLFAQKLAGAKVLQFKRAILIALYGLLYGGPFGHFFHKLMDRLFPPRRDKATVAKKVLVEQLSSGPWNNFFFMCYIALVIEGRSWTSLKNKLKSDYPLVQLNAWKVWPLVGYINYTYMPIHLRVLFHNLAAVCWGTFLILKSRSPAVKKSA</sequence>
<comment type="caution">
    <text evidence="1">The sequence shown here is derived from an EMBL/GenBank/DDBJ whole genome shotgun (WGS) entry which is preliminary data.</text>
</comment>